<keyword evidence="5" id="KW-1185">Reference proteome</keyword>
<dbReference type="EMBL" id="JYDS01000094">
    <property type="protein sequence ID" value="KRZ25849.1"/>
    <property type="molecule type" value="Genomic_DNA"/>
</dbReference>
<organism evidence="1 4">
    <name type="scientific">Trichinella pseudospiralis</name>
    <name type="common">Parasitic roundworm</name>
    <dbReference type="NCBI Taxonomy" id="6337"/>
    <lineage>
        <taxon>Eukaryota</taxon>
        <taxon>Metazoa</taxon>
        <taxon>Ecdysozoa</taxon>
        <taxon>Nematoda</taxon>
        <taxon>Enoplea</taxon>
        <taxon>Dorylaimia</taxon>
        <taxon>Trichinellida</taxon>
        <taxon>Trichinellidae</taxon>
        <taxon>Trichinella</taxon>
    </lineage>
</organism>
<name>A0A0V1E3M0_TRIPS</name>
<dbReference type="Proteomes" id="UP000054826">
    <property type="component" value="Unassembled WGS sequence"/>
</dbReference>
<proteinExistence type="predicted"/>
<dbReference type="Proteomes" id="UP000054632">
    <property type="component" value="Unassembled WGS sequence"/>
</dbReference>
<accession>A0A0V1E3M0</accession>
<reference evidence="4 5" key="1">
    <citation type="submission" date="2015-01" db="EMBL/GenBank/DDBJ databases">
        <title>Evolution of Trichinella species and genotypes.</title>
        <authorList>
            <person name="Korhonen P.K."/>
            <person name="Edoardo P."/>
            <person name="Giuseppe L.R."/>
            <person name="Gasser R.B."/>
        </authorList>
    </citation>
    <scope>NUCLEOTIDE SEQUENCE [LARGE SCALE GENOMIC DNA]</scope>
    <source>
        <strain evidence="1">ISS13</strain>
        <strain evidence="3">ISS176</strain>
        <strain evidence="2">ISS588</strain>
    </source>
</reference>
<evidence type="ECO:0000313" key="2">
    <source>
        <dbReference type="EMBL" id="KRZ25849.1"/>
    </source>
</evidence>
<evidence type="ECO:0000313" key="1">
    <source>
        <dbReference type="EMBL" id="KRY68437.1"/>
    </source>
</evidence>
<evidence type="ECO:0000313" key="3">
    <source>
        <dbReference type="EMBL" id="KRZ37833.1"/>
    </source>
</evidence>
<gene>
    <name evidence="1" type="ORF">T4A_9506</name>
    <name evidence="2" type="ORF">T4B_11454</name>
    <name evidence="3" type="ORF">T4C_9443</name>
</gene>
<evidence type="ECO:0000313" key="5">
    <source>
        <dbReference type="Proteomes" id="UP000054805"/>
    </source>
</evidence>
<dbReference type="Proteomes" id="UP000054805">
    <property type="component" value="Unassembled WGS sequence"/>
</dbReference>
<dbReference type="EMBL" id="JYDR01000111">
    <property type="protein sequence ID" value="KRY68437.1"/>
    <property type="molecule type" value="Genomic_DNA"/>
</dbReference>
<dbReference type="EMBL" id="JYDV01000053">
    <property type="protein sequence ID" value="KRZ37833.1"/>
    <property type="molecule type" value="Genomic_DNA"/>
</dbReference>
<sequence length="70" mass="7742">MPKLTNSCYASSEKQASSFHACPVVTKPILNNCPLSSNTVTLSITRRAVVNSLYKQYFSHCLPVDSLHKN</sequence>
<comment type="caution">
    <text evidence="1">The sequence shown here is derived from an EMBL/GenBank/DDBJ whole genome shotgun (WGS) entry which is preliminary data.</text>
</comment>
<protein>
    <submittedName>
        <fullName evidence="1">Uncharacterized protein</fullName>
    </submittedName>
</protein>
<evidence type="ECO:0000313" key="4">
    <source>
        <dbReference type="Proteomes" id="UP000054632"/>
    </source>
</evidence>
<dbReference type="AlphaFoldDB" id="A0A0V1E3M0"/>
<dbReference type="OrthoDB" id="5917444at2759"/>